<dbReference type="EMBL" id="KV417657">
    <property type="protein sequence ID" value="KZP11795.1"/>
    <property type="molecule type" value="Genomic_DNA"/>
</dbReference>
<feature type="compositionally biased region" description="Basic and acidic residues" evidence="1">
    <location>
        <begin position="67"/>
        <end position="85"/>
    </location>
</feature>
<keyword evidence="3" id="KW-1185">Reference proteome</keyword>
<reference evidence="2 3" key="1">
    <citation type="journal article" date="2016" name="Mol. Biol. Evol.">
        <title>Comparative Genomics of Early-Diverging Mushroom-Forming Fungi Provides Insights into the Origins of Lignocellulose Decay Capabilities.</title>
        <authorList>
            <person name="Nagy L.G."/>
            <person name="Riley R."/>
            <person name="Tritt A."/>
            <person name="Adam C."/>
            <person name="Daum C."/>
            <person name="Floudas D."/>
            <person name="Sun H."/>
            <person name="Yadav J.S."/>
            <person name="Pangilinan J."/>
            <person name="Larsson K.H."/>
            <person name="Matsuura K."/>
            <person name="Barry K."/>
            <person name="Labutti K."/>
            <person name="Kuo R."/>
            <person name="Ohm R.A."/>
            <person name="Bhattacharya S.S."/>
            <person name="Shirouzu T."/>
            <person name="Yoshinaga Y."/>
            <person name="Martin F.M."/>
            <person name="Grigoriev I.V."/>
            <person name="Hibbett D.S."/>
        </authorList>
    </citation>
    <scope>NUCLEOTIDE SEQUENCE [LARGE SCALE GENOMIC DNA]</scope>
    <source>
        <strain evidence="2 3">CBS 109695</strain>
    </source>
</reference>
<evidence type="ECO:0000313" key="3">
    <source>
        <dbReference type="Proteomes" id="UP000076532"/>
    </source>
</evidence>
<dbReference type="AlphaFoldDB" id="A0A166ANJ4"/>
<feature type="compositionally biased region" description="Basic and acidic residues" evidence="1">
    <location>
        <begin position="23"/>
        <end position="35"/>
    </location>
</feature>
<feature type="region of interest" description="Disordered" evidence="1">
    <location>
        <begin position="54"/>
        <end position="85"/>
    </location>
</feature>
<dbReference type="Proteomes" id="UP000076532">
    <property type="component" value="Unassembled WGS sequence"/>
</dbReference>
<proteinExistence type="predicted"/>
<sequence>MDAEHDTNAHVHSETEPPFSDGLRAEIARGRDGHRPPHIRCSLLSLIVFGSHYRRGRKDPTPLAAHADPKTDLPRGVEPEQERWAHGSWRSSVERFAMR</sequence>
<evidence type="ECO:0000256" key="1">
    <source>
        <dbReference type="SAM" id="MobiDB-lite"/>
    </source>
</evidence>
<name>A0A166ANJ4_9AGAM</name>
<evidence type="ECO:0000313" key="2">
    <source>
        <dbReference type="EMBL" id="KZP11795.1"/>
    </source>
</evidence>
<feature type="region of interest" description="Disordered" evidence="1">
    <location>
        <begin position="1"/>
        <end position="35"/>
    </location>
</feature>
<organism evidence="2 3">
    <name type="scientific">Athelia psychrophila</name>
    <dbReference type="NCBI Taxonomy" id="1759441"/>
    <lineage>
        <taxon>Eukaryota</taxon>
        <taxon>Fungi</taxon>
        <taxon>Dikarya</taxon>
        <taxon>Basidiomycota</taxon>
        <taxon>Agaricomycotina</taxon>
        <taxon>Agaricomycetes</taxon>
        <taxon>Agaricomycetidae</taxon>
        <taxon>Atheliales</taxon>
        <taxon>Atheliaceae</taxon>
        <taxon>Athelia</taxon>
    </lineage>
</organism>
<gene>
    <name evidence="2" type="ORF">FIBSPDRAFT_870922</name>
</gene>
<accession>A0A166ANJ4</accession>
<feature type="compositionally biased region" description="Basic and acidic residues" evidence="1">
    <location>
        <begin position="1"/>
        <end position="15"/>
    </location>
</feature>
<protein>
    <submittedName>
        <fullName evidence="2">Uncharacterized protein</fullName>
    </submittedName>
</protein>